<dbReference type="EC" id="3.5.4.31" evidence="3"/>
<dbReference type="PANTHER" id="PTHR43794">
    <property type="entry name" value="AMINOHYDROLASE SSNA-RELATED"/>
    <property type="match status" value="1"/>
</dbReference>
<evidence type="ECO:0000313" key="4">
    <source>
        <dbReference type="Proteomes" id="UP000094598"/>
    </source>
</evidence>
<dbReference type="InterPro" id="IPR050287">
    <property type="entry name" value="MTA/SAH_deaminase"/>
</dbReference>
<dbReference type="InterPro" id="IPR032466">
    <property type="entry name" value="Metal_Hydrolase"/>
</dbReference>
<reference evidence="3 5" key="2">
    <citation type="submission" date="2019-05" db="EMBL/GenBank/DDBJ databases">
        <title>Genome sequence of Moorella thermoacetica ATCC 33924.</title>
        <authorList>
            <person name="Poehlein A."/>
            <person name="Bengelsdorf F.R."/>
            <person name="Duerre P."/>
            <person name="Daniel R."/>
        </authorList>
    </citation>
    <scope>NUCLEOTIDE SEQUENCE [LARGE SCALE GENOMIC DNA]</scope>
    <source>
        <strain evidence="3 5">ATCC 33924</strain>
    </source>
</reference>
<dbReference type="Proteomes" id="UP000094598">
    <property type="component" value="Chromosome"/>
</dbReference>
<dbReference type="PANTHER" id="PTHR43794:SF11">
    <property type="entry name" value="AMIDOHYDROLASE-RELATED DOMAIN-CONTAINING PROTEIN"/>
    <property type="match status" value="1"/>
</dbReference>
<dbReference type="Gene3D" id="2.30.40.10">
    <property type="entry name" value="Urease, subunit C, domain 1"/>
    <property type="match status" value="1"/>
</dbReference>
<keyword evidence="5" id="KW-1185">Reference proteome</keyword>
<dbReference type="EC" id="3.5.4.32" evidence="2"/>
<reference evidence="2 4" key="1">
    <citation type="submission" date="2016-08" db="EMBL/GenBank/DDBJ databases">
        <title>Moorella thermoacetica DSM 103132.</title>
        <authorList>
            <person name="Jendresen C.B."/>
            <person name="Redl S.M."/>
            <person name="Jensen T.O."/>
            <person name="Nielsen A.T."/>
        </authorList>
    </citation>
    <scope>NUCLEOTIDE SEQUENCE [LARGE SCALE GENOMIC DNA]</scope>
    <source>
        <strain evidence="2 4">DSM 103132</strain>
    </source>
</reference>
<evidence type="ECO:0000313" key="3">
    <source>
        <dbReference type="EMBL" id="TYL14434.1"/>
    </source>
</evidence>
<name>A0AAC9MUR8_NEOTH</name>
<organism evidence="2 4">
    <name type="scientific">Neomoorella thermoacetica</name>
    <name type="common">Clostridium thermoaceticum</name>
    <dbReference type="NCBI Taxonomy" id="1525"/>
    <lineage>
        <taxon>Bacteria</taxon>
        <taxon>Bacillati</taxon>
        <taxon>Bacillota</taxon>
        <taxon>Clostridia</taxon>
        <taxon>Neomoorellales</taxon>
        <taxon>Neomoorellaceae</taxon>
        <taxon>Neomoorella</taxon>
    </lineage>
</organism>
<dbReference type="SUPFAM" id="SSF51556">
    <property type="entry name" value="Metallo-dependent hydrolases"/>
    <property type="match status" value="1"/>
</dbReference>
<dbReference type="EMBL" id="CP017019">
    <property type="protein sequence ID" value="AOQ24030.1"/>
    <property type="molecule type" value="Genomic_DNA"/>
</dbReference>
<sequence length="123" mass="13902">MIAIPGLVNTHHHLYQTLFRGLPEVQDMPLFSWLTGLYQFWRHLTPEAVYYGAIDLDDIAFTGCHDPVVALVCCGNSNIVNTTIVNGKIIVHNGELLTMDIRTIKNRAHSVARSLVERQRKGY</sequence>
<dbReference type="AlphaFoldDB" id="A0AAC9MUR8"/>
<protein>
    <submittedName>
        <fullName evidence="3">5'-deoxyadenosine deaminase</fullName>
        <ecNumber evidence="3">3.5.4.31</ecNumber>
    </submittedName>
    <submittedName>
        <fullName evidence="2">8-oxoguanine deaminase</fullName>
        <ecNumber evidence="2">3.5.4.32</ecNumber>
    </submittedName>
</protein>
<accession>A0AAC9MUR8</accession>
<evidence type="ECO:0000256" key="1">
    <source>
        <dbReference type="ARBA" id="ARBA00022801"/>
    </source>
</evidence>
<dbReference type="Proteomes" id="UP000322283">
    <property type="component" value="Unassembled WGS sequence"/>
</dbReference>
<dbReference type="GO" id="GO:0090614">
    <property type="term" value="F:5'-methylthioadenosine deaminase activity"/>
    <property type="evidence" value="ECO:0007669"/>
    <property type="project" value="UniProtKB-EC"/>
</dbReference>
<dbReference type="EMBL" id="VCDX01000002">
    <property type="protein sequence ID" value="TYL14434.1"/>
    <property type="molecule type" value="Genomic_DNA"/>
</dbReference>
<dbReference type="GO" id="GO:0102127">
    <property type="term" value="F:8-oxoguanine deaminase activity"/>
    <property type="evidence" value="ECO:0007669"/>
    <property type="project" value="UniProtKB-EC"/>
</dbReference>
<evidence type="ECO:0000313" key="2">
    <source>
        <dbReference type="EMBL" id="AOQ24030.1"/>
    </source>
</evidence>
<gene>
    <name evidence="3" type="primary">dadD</name>
    <name evidence="2" type="ORF">Maut_01591</name>
    <name evidence="3" type="ORF">MTAT_06690</name>
</gene>
<dbReference type="SUPFAM" id="SSF51338">
    <property type="entry name" value="Composite domain of metallo-dependent hydrolases"/>
    <property type="match status" value="1"/>
</dbReference>
<dbReference type="Gene3D" id="3.20.20.140">
    <property type="entry name" value="Metal-dependent hydrolases"/>
    <property type="match status" value="1"/>
</dbReference>
<evidence type="ECO:0000313" key="5">
    <source>
        <dbReference type="Proteomes" id="UP000322283"/>
    </source>
</evidence>
<keyword evidence="1 2" id="KW-0378">Hydrolase</keyword>
<dbReference type="InterPro" id="IPR011059">
    <property type="entry name" value="Metal-dep_hydrolase_composite"/>
</dbReference>
<proteinExistence type="predicted"/>